<dbReference type="RefSeq" id="WP_013960215.1">
    <property type="nucleotide sequence ID" value="NC_015730.1"/>
</dbReference>
<sequence>MTENLMLLALCGLIGLWVAVLIRRLLAARRASALRATQKWAIIDGSNVMHWKDGTPQIATVRDVVSHLSQKGFTVGVVFDANAGYLLSGKYQHDDTLSLALNLPESHVMVVPKGQPADPAILTMARDMNARIVTNDRFRDWAGDFPEVRKSGHLIPGSFRSGQLNLRLSNTNKPRKKRAA</sequence>
<evidence type="ECO:0000313" key="2">
    <source>
        <dbReference type="EMBL" id="AEI92271.1"/>
    </source>
</evidence>
<gene>
    <name evidence="2" type="ordered locus">RLO149_c002400</name>
</gene>
<keyword evidence="3" id="KW-1185">Reference proteome</keyword>
<accession>F7ZFT1</accession>
<name>F7ZFT1_ROSLO</name>
<protein>
    <recommendedName>
        <fullName evidence="1">RNase NYN domain-containing protein</fullName>
    </recommendedName>
</protein>
<dbReference type="STRING" id="391595.RLO149_c002400"/>
<dbReference type="InterPro" id="IPR021869">
    <property type="entry name" value="RNase_Zc3h12_NYN"/>
</dbReference>
<dbReference type="Gene3D" id="3.40.50.11980">
    <property type="match status" value="1"/>
</dbReference>
<dbReference type="HOGENOM" id="CLU_117578_0_0_5"/>
<dbReference type="Proteomes" id="UP000001353">
    <property type="component" value="Chromosome"/>
</dbReference>
<reference evidence="2 3" key="1">
    <citation type="journal article" date="2011" name="BMC Genomics">
        <title>Comparative genome analysis and genome-guided physiological analysis of Roseobacter litoralis.</title>
        <authorList>
            <person name="Kalhoefer D."/>
            <person name="Thole S."/>
            <person name="Voget S."/>
            <person name="Lehmann R."/>
            <person name="Liesegang H."/>
            <person name="Wollher A."/>
            <person name="Daniel R."/>
            <person name="Simon M."/>
            <person name="Brinkhoff T."/>
        </authorList>
    </citation>
    <scope>NUCLEOTIDE SEQUENCE [LARGE SCALE GENOMIC DNA]</scope>
    <source>
        <strain evidence="3">ATCC 49566 / DSM 6996 / JCM 21268 / NBRC 15278 / OCh 149</strain>
    </source>
</reference>
<proteinExistence type="predicted"/>
<dbReference type="AlphaFoldDB" id="F7ZFT1"/>
<evidence type="ECO:0000313" key="3">
    <source>
        <dbReference type="Proteomes" id="UP000001353"/>
    </source>
</evidence>
<dbReference type="Pfam" id="PF11977">
    <property type="entry name" value="RNase_Zc3h12a"/>
    <property type="match status" value="1"/>
</dbReference>
<feature type="domain" description="RNase NYN" evidence="1">
    <location>
        <begin position="39"/>
        <end position="159"/>
    </location>
</feature>
<dbReference type="EMBL" id="CP002623">
    <property type="protein sequence ID" value="AEI92271.1"/>
    <property type="molecule type" value="Genomic_DNA"/>
</dbReference>
<evidence type="ECO:0000259" key="1">
    <source>
        <dbReference type="Pfam" id="PF11977"/>
    </source>
</evidence>
<dbReference type="eggNOG" id="ENOG5031TDE">
    <property type="taxonomic scope" value="Bacteria"/>
</dbReference>
<dbReference type="KEGG" id="rli:RLO149_c002400"/>
<organism evidence="2 3">
    <name type="scientific">Roseobacter litoralis (strain ATCC 49566 / DSM 6996 / JCM 21268 / NBRC 15278 / OCh 149)</name>
    <dbReference type="NCBI Taxonomy" id="391595"/>
    <lineage>
        <taxon>Bacteria</taxon>
        <taxon>Pseudomonadati</taxon>
        <taxon>Pseudomonadota</taxon>
        <taxon>Alphaproteobacteria</taxon>
        <taxon>Rhodobacterales</taxon>
        <taxon>Roseobacteraceae</taxon>
        <taxon>Roseobacter</taxon>
    </lineage>
</organism>
<dbReference type="OrthoDB" id="5196680at2"/>